<comment type="subcellular location">
    <subcellularLocation>
        <location evidence="1">Membrane</location>
        <topology evidence="1">Multi-pass membrane protein</topology>
    </subcellularLocation>
</comment>
<organism evidence="6 7">
    <name type="scientific">Scyliorhinus torazame</name>
    <name type="common">Cloudy catshark</name>
    <name type="synonym">Catulus torazame</name>
    <dbReference type="NCBI Taxonomy" id="75743"/>
    <lineage>
        <taxon>Eukaryota</taxon>
        <taxon>Metazoa</taxon>
        <taxon>Chordata</taxon>
        <taxon>Craniata</taxon>
        <taxon>Vertebrata</taxon>
        <taxon>Chondrichthyes</taxon>
        <taxon>Elasmobranchii</taxon>
        <taxon>Galeomorphii</taxon>
        <taxon>Galeoidea</taxon>
        <taxon>Carcharhiniformes</taxon>
        <taxon>Scyliorhinidae</taxon>
        <taxon>Scyliorhinus</taxon>
    </lineage>
</organism>
<name>A0A401Q5Z5_SCYTO</name>
<dbReference type="STRING" id="75743.A0A401Q5Z5"/>
<dbReference type="OrthoDB" id="5982228at2759"/>
<proteinExistence type="predicted"/>
<accession>A0A401Q5Z5</accession>
<keyword evidence="3 5" id="KW-1133">Transmembrane helix</keyword>
<reference evidence="6 7" key="1">
    <citation type="journal article" date="2018" name="Nat. Ecol. Evol.">
        <title>Shark genomes provide insights into elasmobranch evolution and the origin of vertebrates.</title>
        <authorList>
            <person name="Hara Y"/>
            <person name="Yamaguchi K"/>
            <person name="Onimaru K"/>
            <person name="Kadota M"/>
            <person name="Koyanagi M"/>
            <person name="Keeley SD"/>
            <person name="Tatsumi K"/>
            <person name="Tanaka K"/>
            <person name="Motone F"/>
            <person name="Kageyama Y"/>
            <person name="Nozu R"/>
            <person name="Adachi N"/>
            <person name="Nishimura O"/>
            <person name="Nakagawa R"/>
            <person name="Tanegashima C"/>
            <person name="Kiyatake I"/>
            <person name="Matsumoto R"/>
            <person name="Murakumo K"/>
            <person name="Nishida K"/>
            <person name="Terakita A"/>
            <person name="Kuratani S"/>
            <person name="Sato K"/>
            <person name="Hyodo S Kuraku.S."/>
        </authorList>
    </citation>
    <scope>NUCLEOTIDE SEQUENCE [LARGE SCALE GENOMIC DNA]</scope>
</reference>
<keyword evidence="4 5" id="KW-0472">Membrane</keyword>
<dbReference type="InterPro" id="IPR002293">
    <property type="entry name" value="AA/rel_permease1"/>
</dbReference>
<dbReference type="GO" id="GO:0016020">
    <property type="term" value="C:membrane"/>
    <property type="evidence" value="ECO:0007669"/>
    <property type="project" value="UniProtKB-SubCell"/>
</dbReference>
<evidence type="ECO:0000256" key="2">
    <source>
        <dbReference type="ARBA" id="ARBA00022692"/>
    </source>
</evidence>
<evidence type="ECO:0000256" key="5">
    <source>
        <dbReference type="SAM" id="Phobius"/>
    </source>
</evidence>
<dbReference type="InterPro" id="IPR050598">
    <property type="entry name" value="AminoAcid_Transporter"/>
</dbReference>
<keyword evidence="7" id="KW-1185">Reference proteome</keyword>
<feature type="transmembrane region" description="Helical" evidence="5">
    <location>
        <begin position="12"/>
        <end position="38"/>
    </location>
</feature>
<dbReference type="Proteomes" id="UP000288216">
    <property type="component" value="Unassembled WGS sequence"/>
</dbReference>
<keyword evidence="2 5" id="KW-0812">Transmembrane</keyword>
<dbReference type="GO" id="GO:0015179">
    <property type="term" value="F:L-amino acid transmembrane transporter activity"/>
    <property type="evidence" value="ECO:0007669"/>
    <property type="project" value="TreeGrafter"/>
</dbReference>
<evidence type="ECO:0000256" key="1">
    <source>
        <dbReference type="ARBA" id="ARBA00004141"/>
    </source>
</evidence>
<dbReference type="AlphaFoldDB" id="A0A401Q5Z5"/>
<evidence type="ECO:0000256" key="4">
    <source>
        <dbReference type="ARBA" id="ARBA00023136"/>
    </source>
</evidence>
<dbReference type="PANTHER" id="PTHR11785">
    <property type="entry name" value="AMINO ACID TRANSPORTER"/>
    <property type="match status" value="1"/>
</dbReference>
<evidence type="ECO:0000256" key="3">
    <source>
        <dbReference type="ARBA" id="ARBA00022989"/>
    </source>
</evidence>
<evidence type="ECO:0000313" key="7">
    <source>
        <dbReference type="Proteomes" id="UP000288216"/>
    </source>
</evidence>
<dbReference type="Gene3D" id="1.20.1740.10">
    <property type="entry name" value="Amino acid/polyamine transporter I"/>
    <property type="match status" value="1"/>
</dbReference>
<dbReference type="EMBL" id="BFAA01026232">
    <property type="protein sequence ID" value="GCB80778.1"/>
    <property type="molecule type" value="Genomic_DNA"/>
</dbReference>
<feature type="non-terminal residue" evidence="6">
    <location>
        <position position="1"/>
    </location>
</feature>
<gene>
    <name evidence="6" type="ORF">scyTo_0023096</name>
</gene>
<dbReference type="PANTHER" id="PTHR11785:SF354">
    <property type="entry name" value="B(0,+)-TYPE AMINO ACID TRANSPORTER 1"/>
    <property type="match status" value="1"/>
</dbReference>
<sequence length="92" mass="10256">TFGDRVLTPASWVVPLFVVFSTFGAANGSCFTAGRLTFATAREGHMVKILSYINVRRLTPSPALIFNARFQILNPVQGLLNKRKKIMKHFTT</sequence>
<dbReference type="Pfam" id="PF13520">
    <property type="entry name" value="AA_permease_2"/>
    <property type="match status" value="1"/>
</dbReference>
<evidence type="ECO:0000313" key="6">
    <source>
        <dbReference type="EMBL" id="GCB80778.1"/>
    </source>
</evidence>
<protein>
    <submittedName>
        <fullName evidence="6">Uncharacterized protein</fullName>
    </submittedName>
</protein>
<comment type="caution">
    <text evidence="6">The sequence shown here is derived from an EMBL/GenBank/DDBJ whole genome shotgun (WGS) entry which is preliminary data.</text>
</comment>